<reference evidence="7" key="1">
    <citation type="submission" date="2016-10" db="EMBL/GenBank/DDBJ databases">
        <authorList>
            <person name="Varghese N."/>
            <person name="Submissions S."/>
        </authorList>
    </citation>
    <scope>NUCLEOTIDE SEQUENCE [LARGE SCALE GENOMIC DNA]</scope>
    <source>
        <strain evidence="7">DSM 25329</strain>
    </source>
</reference>
<protein>
    <submittedName>
        <fullName evidence="6">Two component transcriptional regulator, LuxR family</fullName>
    </submittedName>
</protein>
<evidence type="ECO:0000313" key="6">
    <source>
        <dbReference type="EMBL" id="SDD57911.1"/>
    </source>
</evidence>
<dbReference type="InterPro" id="IPR001789">
    <property type="entry name" value="Sig_transdc_resp-reg_receiver"/>
</dbReference>
<dbReference type="SMART" id="SM00448">
    <property type="entry name" value="REC"/>
    <property type="match status" value="1"/>
</dbReference>
<evidence type="ECO:0000256" key="2">
    <source>
        <dbReference type="ARBA" id="ARBA00023125"/>
    </source>
</evidence>
<evidence type="ECO:0000313" key="7">
    <source>
        <dbReference type="Proteomes" id="UP000198748"/>
    </source>
</evidence>
<dbReference type="Gene3D" id="1.10.10.10">
    <property type="entry name" value="Winged helix-like DNA-binding domain superfamily/Winged helix DNA-binding domain"/>
    <property type="match status" value="1"/>
</dbReference>
<dbReference type="SUPFAM" id="SSF52172">
    <property type="entry name" value="CheY-like"/>
    <property type="match status" value="1"/>
</dbReference>
<dbReference type="EMBL" id="FNAN01000001">
    <property type="protein sequence ID" value="SDD57911.1"/>
    <property type="molecule type" value="Genomic_DNA"/>
</dbReference>
<dbReference type="InterPro" id="IPR016032">
    <property type="entry name" value="Sig_transdc_resp-reg_C-effctor"/>
</dbReference>
<dbReference type="AlphaFoldDB" id="A0A1G6VWF7"/>
<name>A0A1G6VWF7_9BACT</name>
<dbReference type="Proteomes" id="UP000198748">
    <property type="component" value="Unassembled WGS sequence"/>
</dbReference>
<evidence type="ECO:0000259" key="5">
    <source>
        <dbReference type="PROSITE" id="PS50110"/>
    </source>
</evidence>
<dbReference type="InterPro" id="IPR039420">
    <property type="entry name" value="WalR-like"/>
</dbReference>
<dbReference type="CDD" id="cd17535">
    <property type="entry name" value="REC_NarL-like"/>
    <property type="match status" value="1"/>
</dbReference>
<evidence type="ECO:0000256" key="3">
    <source>
        <dbReference type="PROSITE-ProRule" id="PRU00169"/>
    </source>
</evidence>
<dbReference type="PRINTS" id="PR00038">
    <property type="entry name" value="HTHLUXR"/>
</dbReference>
<dbReference type="InterPro" id="IPR000792">
    <property type="entry name" value="Tscrpt_reg_LuxR_C"/>
</dbReference>
<dbReference type="Pfam" id="PF00072">
    <property type="entry name" value="Response_reg"/>
    <property type="match status" value="1"/>
</dbReference>
<gene>
    <name evidence="6" type="ORF">SAMN04487996_101361</name>
</gene>
<dbReference type="OrthoDB" id="941065at2"/>
<dbReference type="Gene3D" id="3.40.50.2300">
    <property type="match status" value="1"/>
</dbReference>
<dbReference type="GO" id="GO:0003677">
    <property type="term" value="F:DNA binding"/>
    <property type="evidence" value="ECO:0007669"/>
    <property type="project" value="UniProtKB-KW"/>
</dbReference>
<feature type="domain" description="HTH luxR-type" evidence="4">
    <location>
        <begin position="145"/>
        <end position="210"/>
    </location>
</feature>
<dbReference type="PROSITE" id="PS50043">
    <property type="entry name" value="HTH_LUXR_2"/>
    <property type="match status" value="1"/>
</dbReference>
<dbReference type="RefSeq" id="WP_090146090.1">
    <property type="nucleotide sequence ID" value="NZ_FNAN01000001.1"/>
</dbReference>
<dbReference type="GO" id="GO:0000160">
    <property type="term" value="P:phosphorelay signal transduction system"/>
    <property type="evidence" value="ECO:0007669"/>
    <property type="project" value="InterPro"/>
</dbReference>
<keyword evidence="7" id="KW-1185">Reference proteome</keyword>
<dbReference type="STRING" id="659014.SAMN04487996_101361"/>
<keyword evidence="1 3" id="KW-0597">Phosphoprotein</keyword>
<feature type="domain" description="Response regulatory" evidence="5">
    <location>
        <begin position="2"/>
        <end position="118"/>
    </location>
</feature>
<sequence length="210" mass="24006">MKFLCIEDHPLILLGLKMVFAEFYPRATVSHAESFQGALSVLEQERFDLAVLDIDIPGGENVRMMKMMRERQAGLPILIHSAFDERVYALPYLQAGADGFISKQAPQEEFMTAVHAILDHGRYVSYDVQQIFLSSFTDVTGRTTGGNPIITLSPRERRVMQLMTEGKWTKEIAAIMNLKENTISTYKRRIYDKMEVKDPIELSKKIALFR</sequence>
<evidence type="ECO:0000259" key="4">
    <source>
        <dbReference type="PROSITE" id="PS50043"/>
    </source>
</evidence>
<feature type="modified residue" description="4-aspartylphosphate" evidence="3">
    <location>
        <position position="53"/>
    </location>
</feature>
<proteinExistence type="predicted"/>
<dbReference type="PANTHER" id="PTHR43214">
    <property type="entry name" value="TWO-COMPONENT RESPONSE REGULATOR"/>
    <property type="match status" value="1"/>
</dbReference>
<dbReference type="PROSITE" id="PS00622">
    <property type="entry name" value="HTH_LUXR_1"/>
    <property type="match status" value="1"/>
</dbReference>
<dbReference type="InterPro" id="IPR058245">
    <property type="entry name" value="NreC/VraR/RcsB-like_REC"/>
</dbReference>
<accession>A0A1G6VWF7</accession>
<dbReference type="Pfam" id="PF00196">
    <property type="entry name" value="GerE"/>
    <property type="match status" value="1"/>
</dbReference>
<keyword evidence="2" id="KW-0238">DNA-binding</keyword>
<organism evidence="6 7">
    <name type="scientific">Dyadobacter soli</name>
    <dbReference type="NCBI Taxonomy" id="659014"/>
    <lineage>
        <taxon>Bacteria</taxon>
        <taxon>Pseudomonadati</taxon>
        <taxon>Bacteroidota</taxon>
        <taxon>Cytophagia</taxon>
        <taxon>Cytophagales</taxon>
        <taxon>Spirosomataceae</taxon>
        <taxon>Dyadobacter</taxon>
    </lineage>
</organism>
<dbReference type="PROSITE" id="PS50110">
    <property type="entry name" value="RESPONSE_REGULATORY"/>
    <property type="match status" value="1"/>
</dbReference>
<dbReference type="CDD" id="cd06170">
    <property type="entry name" value="LuxR_C_like"/>
    <property type="match status" value="1"/>
</dbReference>
<dbReference type="SUPFAM" id="SSF46894">
    <property type="entry name" value="C-terminal effector domain of the bipartite response regulators"/>
    <property type="match status" value="1"/>
</dbReference>
<dbReference type="GO" id="GO:0006355">
    <property type="term" value="P:regulation of DNA-templated transcription"/>
    <property type="evidence" value="ECO:0007669"/>
    <property type="project" value="InterPro"/>
</dbReference>
<dbReference type="InterPro" id="IPR036388">
    <property type="entry name" value="WH-like_DNA-bd_sf"/>
</dbReference>
<evidence type="ECO:0000256" key="1">
    <source>
        <dbReference type="ARBA" id="ARBA00022553"/>
    </source>
</evidence>
<dbReference type="InterPro" id="IPR011006">
    <property type="entry name" value="CheY-like_superfamily"/>
</dbReference>
<dbReference type="SMART" id="SM00421">
    <property type="entry name" value="HTH_LUXR"/>
    <property type="match status" value="1"/>
</dbReference>